<dbReference type="GO" id="GO:0040029">
    <property type="term" value="P:epigenetic regulation of gene expression"/>
    <property type="evidence" value="ECO:0007669"/>
    <property type="project" value="TreeGrafter"/>
</dbReference>
<comment type="similarity">
    <text evidence="1">Belongs to the histone deacetylase family.</text>
</comment>
<dbReference type="Gene3D" id="3.40.800.20">
    <property type="entry name" value="Histone deacetylase domain"/>
    <property type="match status" value="1"/>
</dbReference>
<dbReference type="PRINTS" id="PR01270">
    <property type="entry name" value="HDASUPER"/>
</dbReference>
<proteinExistence type="inferred from homology"/>
<evidence type="ECO:0000259" key="3">
    <source>
        <dbReference type="Pfam" id="PF00850"/>
    </source>
</evidence>
<dbReference type="InterPro" id="IPR023696">
    <property type="entry name" value="Ureohydrolase_dom_sf"/>
</dbReference>
<dbReference type="OrthoDB" id="9808367at2"/>
<dbReference type="RefSeq" id="WP_007017745.1">
    <property type="nucleotide sequence ID" value="NZ_CH724114.1"/>
</dbReference>
<dbReference type="STRING" id="207949.RED65_01335"/>
<feature type="region of interest" description="Disordered" evidence="2">
    <location>
        <begin position="1"/>
        <end position="25"/>
    </location>
</feature>
<dbReference type="CDD" id="cd11599">
    <property type="entry name" value="HDAC_classII_2"/>
    <property type="match status" value="1"/>
</dbReference>
<dbReference type="SUPFAM" id="SSF52768">
    <property type="entry name" value="Arginase/deacetylase"/>
    <property type="match status" value="1"/>
</dbReference>
<dbReference type="EMBL" id="AAQH01000002">
    <property type="protein sequence ID" value="EAT13361.1"/>
    <property type="molecule type" value="Genomic_DNA"/>
</dbReference>
<dbReference type="AlphaFoldDB" id="Q1N4R7"/>
<evidence type="ECO:0000256" key="2">
    <source>
        <dbReference type="SAM" id="MobiDB-lite"/>
    </source>
</evidence>
<protein>
    <submittedName>
        <fullName evidence="4">Deacetylases, including yeast histone deacetylase and acetoin utilization protein</fullName>
    </submittedName>
</protein>
<organism evidence="4 5">
    <name type="scientific">Bermanella marisrubri</name>
    <dbReference type="NCBI Taxonomy" id="207949"/>
    <lineage>
        <taxon>Bacteria</taxon>
        <taxon>Pseudomonadati</taxon>
        <taxon>Pseudomonadota</taxon>
        <taxon>Gammaproteobacteria</taxon>
        <taxon>Oceanospirillales</taxon>
        <taxon>Oceanospirillaceae</taxon>
        <taxon>Bermanella</taxon>
    </lineage>
</organism>
<dbReference type="InterPro" id="IPR023801">
    <property type="entry name" value="His_deacetylse_dom"/>
</dbReference>
<accession>Q1N4R7</accession>
<comment type="caution">
    <text evidence="4">The sequence shown here is derived from an EMBL/GenBank/DDBJ whole genome shotgun (WGS) entry which is preliminary data.</text>
</comment>
<dbReference type="InterPro" id="IPR037138">
    <property type="entry name" value="His_deacetylse_dom_sf"/>
</dbReference>
<dbReference type="PANTHER" id="PTHR10625">
    <property type="entry name" value="HISTONE DEACETYLASE HDAC1-RELATED"/>
    <property type="match status" value="1"/>
</dbReference>
<sequence>MTSTLFIQHSDFDQHSVPPQHPESPLRNLAVETKLRQSGLWNDLSIEQAKPVSREIFQLIHSKGYIDQLYNISPPKGMILADPDTPLAFDTLEATEEAAGSGIQAVESILSGKHQNAFCAIRPPGHHAEPKKTKGFCFVNNIALAAQHALNQAGINRVLIFDFDVHQANGTIEAFRGRDDVVVVTSFQHPYYPNSHWLVKEENIINIPVEEHTGSAEYRRLVENKLLKAADAFKPDMVFISAGFDAHIDDPMGGLDLIEDDYYWLTKLSMDIANRYAKGRIVSMMEGGYNLEALGNSAHEHIRALTGQ</sequence>
<dbReference type="GO" id="GO:0004407">
    <property type="term" value="F:histone deacetylase activity"/>
    <property type="evidence" value="ECO:0007669"/>
    <property type="project" value="TreeGrafter"/>
</dbReference>
<evidence type="ECO:0000313" key="4">
    <source>
        <dbReference type="EMBL" id="EAT13361.1"/>
    </source>
</evidence>
<reference evidence="4 5" key="1">
    <citation type="submission" date="2006-03" db="EMBL/GenBank/DDBJ databases">
        <authorList>
            <person name="Pinhassi J."/>
            <person name="Pedros-Alio C."/>
            <person name="Ferriera S."/>
            <person name="Johnson J."/>
            <person name="Kravitz S."/>
            <person name="Halpern A."/>
            <person name="Remington K."/>
            <person name="Beeson K."/>
            <person name="Tran B."/>
            <person name="Rogers Y.-H."/>
            <person name="Friedman R."/>
            <person name="Venter J.C."/>
        </authorList>
    </citation>
    <scope>NUCLEOTIDE SEQUENCE [LARGE SCALE GENOMIC DNA]</scope>
    <source>
        <strain evidence="4 5">RED65</strain>
    </source>
</reference>
<gene>
    <name evidence="4" type="ORF">RED65_01335</name>
</gene>
<dbReference type="Proteomes" id="UP000004263">
    <property type="component" value="Unassembled WGS sequence"/>
</dbReference>
<dbReference type="InterPro" id="IPR000286">
    <property type="entry name" value="HDACs"/>
</dbReference>
<keyword evidence="5" id="KW-1185">Reference proteome</keyword>
<name>Q1N4R7_9GAMM</name>
<dbReference type="Pfam" id="PF00850">
    <property type="entry name" value="Hist_deacetyl"/>
    <property type="match status" value="1"/>
</dbReference>
<evidence type="ECO:0000313" key="5">
    <source>
        <dbReference type="Proteomes" id="UP000004263"/>
    </source>
</evidence>
<dbReference type="PANTHER" id="PTHR10625:SF10">
    <property type="entry name" value="HISTONE DEACETYLASE HDAC1"/>
    <property type="match status" value="1"/>
</dbReference>
<dbReference type="HOGENOM" id="CLU_007727_8_1_6"/>
<feature type="domain" description="Histone deacetylase" evidence="3">
    <location>
        <begin position="21"/>
        <end position="305"/>
    </location>
</feature>
<evidence type="ECO:0000256" key="1">
    <source>
        <dbReference type="ARBA" id="ARBA00005947"/>
    </source>
</evidence>